<comment type="similarity">
    <text evidence="2">Belongs to the bacterial sugar transferase family.</text>
</comment>
<dbReference type="Pfam" id="PF02397">
    <property type="entry name" value="Bac_transf"/>
    <property type="match status" value="1"/>
</dbReference>
<dbReference type="GO" id="GO:0016020">
    <property type="term" value="C:membrane"/>
    <property type="evidence" value="ECO:0007669"/>
    <property type="project" value="UniProtKB-SubCell"/>
</dbReference>
<dbReference type="RefSeq" id="WP_152729403.1">
    <property type="nucleotide sequence ID" value="NZ_JAABOZ010000003.1"/>
</dbReference>
<keyword evidence="3 9" id="KW-0808">Transferase</keyword>
<dbReference type="AlphaFoldDB" id="A0A7K3WEX9"/>
<feature type="transmembrane region" description="Helical" evidence="7">
    <location>
        <begin position="75"/>
        <end position="99"/>
    </location>
</feature>
<dbReference type="InterPro" id="IPR017475">
    <property type="entry name" value="EPS_sugar_tfrase"/>
</dbReference>
<dbReference type="Proteomes" id="UP000470470">
    <property type="component" value="Unassembled WGS sequence"/>
</dbReference>
<keyword evidence="4 7" id="KW-0812">Transmembrane</keyword>
<dbReference type="GO" id="GO:0016780">
    <property type="term" value="F:phosphotransferase activity, for other substituted phosphate groups"/>
    <property type="evidence" value="ECO:0007669"/>
    <property type="project" value="TreeGrafter"/>
</dbReference>
<name>A0A7K3WEX9_9ACTN</name>
<feature type="transmembrane region" description="Helical" evidence="7">
    <location>
        <begin position="321"/>
        <end position="341"/>
    </location>
</feature>
<evidence type="ECO:0000313" key="10">
    <source>
        <dbReference type="Proteomes" id="UP000470470"/>
    </source>
</evidence>
<reference evidence="9 10" key="1">
    <citation type="submission" date="2020-02" db="EMBL/GenBank/DDBJ databases">
        <title>The whole genome sequence of CPCC 205119.</title>
        <authorList>
            <person name="Jiang Z."/>
        </authorList>
    </citation>
    <scope>NUCLEOTIDE SEQUENCE [LARGE SCALE GENOMIC DNA]</scope>
    <source>
        <strain evidence="9 10">CPCC 205119</strain>
    </source>
</reference>
<proteinExistence type="inferred from homology"/>
<evidence type="ECO:0000256" key="5">
    <source>
        <dbReference type="ARBA" id="ARBA00022989"/>
    </source>
</evidence>
<evidence type="ECO:0000256" key="7">
    <source>
        <dbReference type="SAM" id="Phobius"/>
    </source>
</evidence>
<dbReference type="Pfam" id="PF13727">
    <property type="entry name" value="CoA_binding_3"/>
    <property type="match status" value="1"/>
</dbReference>
<gene>
    <name evidence="9" type="ORF">G1H19_13745</name>
</gene>
<keyword evidence="6 7" id="KW-0472">Membrane</keyword>
<evidence type="ECO:0000259" key="8">
    <source>
        <dbReference type="Pfam" id="PF02397"/>
    </source>
</evidence>
<evidence type="ECO:0000256" key="4">
    <source>
        <dbReference type="ARBA" id="ARBA00022692"/>
    </source>
</evidence>
<feature type="transmembrane region" description="Helical" evidence="7">
    <location>
        <begin position="119"/>
        <end position="137"/>
    </location>
</feature>
<organism evidence="9 10">
    <name type="scientific">Goekera deserti</name>
    <dbReference type="NCBI Taxonomy" id="2497753"/>
    <lineage>
        <taxon>Bacteria</taxon>
        <taxon>Bacillati</taxon>
        <taxon>Actinomycetota</taxon>
        <taxon>Actinomycetes</taxon>
        <taxon>Geodermatophilales</taxon>
        <taxon>Geodermatophilaceae</taxon>
        <taxon>Goekera</taxon>
    </lineage>
</organism>
<evidence type="ECO:0000256" key="6">
    <source>
        <dbReference type="ARBA" id="ARBA00023136"/>
    </source>
</evidence>
<evidence type="ECO:0000256" key="1">
    <source>
        <dbReference type="ARBA" id="ARBA00004141"/>
    </source>
</evidence>
<sequence length="508" mass="56736">MAALVATTTRDSGPRTRTLTQQRWRFIPVAKLRGEGTVARRAWRPAYVRRIVVADALCALIAAFVGYAAPVGHGVSARFMTATVLIIVLLPLVWVGAMLVGRTYEQRFLWLGAEEFRRVFSAAVFLLAALATVSWGLKVEVARGFVVVALPLATLLTLVQRYLQRAWLHRERRHGHFQQTAIIVGHRAGVVAMHAQMEREAYHGYRVIGCCIPPHVRGKDELVFDELPVLGDLDDVVSVVQRYEVDTVAVLPSPELDGAALRRLGWELEDTRAELLLAPAVTEVAGPRVYIRPVSGLPLMHVERPELKGIRRVTKEAFDRTAAAVGLLLLLPVLLTVAVAIKTTSRGPVFYRHERVGKGESPFHVLKFRTMVPGADRAVDTLMASNEGNDVQFKMRSDPRVTRVGTVLRRYSIDELPQLINVLRGDMSLVGPRPHVTREVEQYGYDMRRRLLVKPGMTGLWQVSGRSDLSWDDSVRLDVRYVENWSLTYDLMILSKTVGAVFRGSGAY</sequence>
<evidence type="ECO:0000313" key="9">
    <source>
        <dbReference type="EMBL" id="NEL55058.1"/>
    </source>
</evidence>
<keyword evidence="5 7" id="KW-1133">Transmembrane helix</keyword>
<dbReference type="NCBIfam" id="TIGR03025">
    <property type="entry name" value="EPS_sugtrans"/>
    <property type="match status" value="1"/>
</dbReference>
<dbReference type="PANTHER" id="PTHR30576">
    <property type="entry name" value="COLANIC BIOSYNTHESIS UDP-GLUCOSE LIPID CARRIER TRANSFERASE"/>
    <property type="match status" value="1"/>
</dbReference>
<dbReference type="PANTHER" id="PTHR30576:SF10">
    <property type="entry name" value="SLL5057 PROTEIN"/>
    <property type="match status" value="1"/>
</dbReference>
<feature type="transmembrane region" description="Helical" evidence="7">
    <location>
        <begin position="143"/>
        <end position="163"/>
    </location>
</feature>
<evidence type="ECO:0000256" key="3">
    <source>
        <dbReference type="ARBA" id="ARBA00022679"/>
    </source>
</evidence>
<comment type="caution">
    <text evidence="9">The sequence shown here is derived from an EMBL/GenBank/DDBJ whole genome shotgun (WGS) entry which is preliminary data.</text>
</comment>
<dbReference type="EMBL" id="JAAGWK010000020">
    <property type="protein sequence ID" value="NEL55058.1"/>
    <property type="molecule type" value="Genomic_DNA"/>
</dbReference>
<feature type="domain" description="Bacterial sugar transferase" evidence="8">
    <location>
        <begin position="315"/>
        <end position="502"/>
    </location>
</feature>
<keyword evidence="10" id="KW-1185">Reference proteome</keyword>
<dbReference type="InterPro" id="IPR003362">
    <property type="entry name" value="Bact_transf"/>
</dbReference>
<feature type="transmembrane region" description="Helical" evidence="7">
    <location>
        <begin position="51"/>
        <end position="69"/>
    </location>
</feature>
<protein>
    <submittedName>
        <fullName evidence="9">Sugar transferase</fullName>
    </submittedName>
</protein>
<accession>A0A7K3WEX9</accession>
<evidence type="ECO:0000256" key="2">
    <source>
        <dbReference type="ARBA" id="ARBA00006464"/>
    </source>
</evidence>
<comment type="subcellular location">
    <subcellularLocation>
        <location evidence="1">Membrane</location>
        <topology evidence="1">Multi-pass membrane protein</topology>
    </subcellularLocation>
</comment>